<evidence type="ECO:0000313" key="4">
    <source>
        <dbReference type="Proteomes" id="UP000008311"/>
    </source>
</evidence>
<dbReference type="SUPFAM" id="SSF53474">
    <property type="entry name" value="alpha/beta-Hydrolases"/>
    <property type="match status" value="1"/>
</dbReference>
<dbReference type="InParanoid" id="B9SHS6"/>
<dbReference type="GO" id="GO:0016787">
    <property type="term" value="F:hydrolase activity"/>
    <property type="evidence" value="ECO:0007669"/>
    <property type="project" value="InterPro"/>
</dbReference>
<dbReference type="KEGG" id="rcu:8277197"/>
<dbReference type="eggNOG" id="KOG1515">
    <property type="taxonomic scope" value="Eukaryota"/>
</dbReference>
<evidence type="ECO:0000313" key="3">
    <source>
        <dbReference type="EMBL" id="EEF36804.1"/>
    </source>
</evidence>
<dbReference type="InterPro" id="IPR029058">
    <property type="entry name" value="AB_hydrolase_fold"/>
</dbReference>
<name>B9SHS6_RICCO</name>
<accession>B9SHS6</accession>
<dbReference type="InterPro" id="IPR013094">
    <property type="entry name" value="AB_hydrolase_3"/>
</dbReference>
<dbReference type="Gene3D" id="3.40.50.1820">
    <property type="entry name" value="alpha/beta hydrolase"/>
    <property type="match status" value="1"/>
</dbReference>
<dbReference type="ESTHER" id="ricco-b9shs6">
    <property type="family name" value="Plant_carboxylesterase"/>
</dbReference>
<reference evidence="4" key="1">
    <citation type="journal article" date="2010" name="Nat. Biotechnol.">
        <title>Draft genome sequence of the oilseed species Ricinus communis.</title>
        <authorList>
            <person name="Chan A.P."/>
            <person name="Crabtree J."/>
            <person name="Zhao Q."/>
            <person name="Lorenzi H."/>
            <person name="Orvis J."/>
            <person name="Puiu D."/>
            <person name="Melake-Berhan A."/>
            <person name="Jones K.M."/>
            <person name="Redman J."/>
            <person name="Chen G."/>
            <person name="Cahoon E.B."/>
            <person name="Gedil M."/>
            <person name="Stanke M."/>
            <person name="Haas B.J."/>
            <person name="Wortman J.R."/>
            <person name="Fraser-Liggett C.M."/>
            <person name="Ravel J."/>
            <person name="Rabinowicz P.D."/>
        </authorList>
    </citation>
    <scope>NUCLEOTIDE SEQUENCE [LARGE SCALE GENOMIC DNA]</scope>
    <source>
        <strain evidence="4">cv. Hale</strain>
    </source>
</reference>
<organism evidence="3 4">
    <name type="scientific">Ricinus communis</name>
    <name type="common">Castor bean</name>
    <dbReference type="NCBI Taxonomy" id="3988"/>
    <lineage>
        <taxon>Eukaryota</taxon>
        <taxon>Viridiplantae</taxon>
        <taxon>Streptophyta</taxon>
        <taxon>Embryophyta</taxon>
        <taxon>Tracheophyta</taxon>
        <taxon>Spermatophyta</taxon>
        <taxon>Magnoliopsida</taxon>
        <taxon>eudicotyledons</taxon>
        <taxon>Gunneridae</taxon>
        <taxon>Pentapetalae</taxon>
        <taxon>rosids</taxon>
        <taxon>fabids</taxon>
        <taxon>Malpighiales</taxon>
        <taxon>Euphorbiaceae</taxon>
        <taxon>Acalyphoideae</taxon>
        <taxon>Acalypheae</taxon>
        <taxon>Ricinus</taxon>
    </lineage>
</organism>
<proteinExistence type="inferred from homology"/>
<comment type="similarity">
    <text evidence="1">Belongs to the 'GDXG' lipolytic enzyme family.</text>
</comment>
<dbReference type="AlphaFoldDB" id="B9SHS6"/>
<protein>
    <submittedName>
        <fullName evidence="3">Catalytic, putative</fullName>
    </submittedName>
</protein>
<dbReference type="OrthoDB" id="408631at2759"/>
<dbReference type="EMBL" id="EQ973966">
    <property type="protein sequence ID" value="EEF36804.1"/>
    <property type="molecule type" value="Genomic_DNA"/>
</dbReference>
<dbReference type="PANTHER" id="PTHR23024">
    <property type="entry name" value="ARYLACETAMIDE DEACETYLASE"/>
    <property type="match status" value="1"/>
</dbReference>
<evidence type="ECO:0000256" key="1">
    <source>
        <dbReference type="ARBA" id="ARBA00010515"/>
    </source>
</evidence>
<gene>
    <name evidence="3" type="ORF">RCOM_0621130</name>
</gene>
<evidence type="ECO:0000259" key="2">
    <source>
        <dbReference type="Pfam" id="PF07859"/>
    </source>
</evidence>
<feature type="domain" description="Alpha/beta hydrolase fold-3" evidence="2">
    <location>
        <begin position="85"/>
        <end position="307"/>
    </location>
</feature>
<dbReference type="Pfam" id="PF07859">
    <property type="entry name" value="Abhydrolase_3"/>
    <property type="match status" value="1"/>
</dbReference>
<sequence>MVRERKLVDEVSGWLRLYDDGSVDRTWTGPPQVKFMSEPVPAHDNFIDGVAVKDLTIDSESGLRVRIYLPENKNQKQNYNKLPIIIHFHGGGFCISQADWYMYYNIYTRLARSANAICVSVYLRLAPEHRLPAAVDDGFSTLLWLRSLAKGESYEPWVNDYGDFTRVFLIGDSSGANLVHEVSSRAGRVDLTPVILAGGIPIHPGFVRSERSKSELEQPESPFLTLDMVDKFLGFALPVGCTKDHPITCPMGSGAPPLEGLNLPPFLLCVAEKDLIRDTEMEYYEEMKKANKDVELLINLGMGHSFYLNKIALDMDPLTAAETNNLIEGIIEFIKKH</sequence>
<dbReference type="InterPro" id="IPR050466">
    <property type="entry name" value="Carboxylest/Gibb_receptor"/>
</dbReference>
<dbReference type="PANTHER" id="PTHR23024:SF135">
    <property type="entry name" value="CELL DEATH ASSOCIATED PROTEIN"/>
    <property type="match status" value="1"/>
</dbReference>
<keyword evidence="4" id="KW-1185">Reference proteome</keyword>
<dbReference type="Proteomes" id="UP000008311">
    <property type="component" value="Unassembled WGS sequence"/>
</dbReference>